<keyword evidence="2" id="KW-1003">Cell membrane</keyword>
<organism evidence="10 11">
    <name type="scientific">Heterotrigona itama</name>
    <dbReference type="NCBI Taxonomy" id="395501"/>
    <lineage>
        <taxon>Eukaryota</taxon>
        <taxon>Metazoa</taxon>
        <taxon>Ecdysozoa</taxon>
        <taxon>Arthropoda</taxon>
        <taxon>Hexapoda</taxon>
        <taxon>Insecta</taxon>
        <taxon>Pterygota</taxon>
        <taxon>Neoptera</taxon>
        <taxon>Endopterygota</taxon>
        <taxon>Hymenoptera</taxon>
        <taxon>Apocrita</taxon>
        <taxon>Aculeata</taxon>
        <taxon>Apoidea</taxon>
        <taxon>Anthophila</taxon>
        <taxon>Apidae</taxon>
        <taxon>Heterotrigona</taxon>
    </lineage>
</organism>
<dbReference type="AlphaFoldDB" id="A0A6V7HCK6"/>
<comment type="caution">
    <text evidence="10">The sequence shown here is derived from an EMBL/GenBank/DDBJ whole genome shotgun (WGS) entry which is preliminary data.</text>
</comment>
<evidence type="ECO:0000313" key="11">
    <source>
        <dbReference type="Proteomes" id="UP000752696"/>
    </source>
</evidence>
<dbReference type="GO" id="GO:0004930">
    <property type="term" value="F:G protein-coupled receptor activity"/>
    <property type="evidence" value="ECO:0007669"/>
    <property type="project" value="UniProtKB-KW"/>
</dbReference>
<dbReference type="FunFam" id="3.40.50.2300:FF:000145">
    <property type="entry name" value="Glutamate receptor, metabotropic"/>
    <property type="match status" value="1"/>
</dbReference>
<dbReference type="PANTHER" id="PTHR24060">
    <property type="entry name" value="METABOTROPIC GLUTAMATE RECEPTOR"/>
    <property type="match status" value="1"/>
</dbReference>
<dbReference type="Gene3D" id="2.10.50.30">
    <property type="entry name" value="GPCR, family 3, nine cysteines domain"/>
    <property type="match status" value="1"/>
</dbReference>
<sequence length="409" mass="46121">RFEWSYVSVVYTDSEYGDHGYETLTSLAGEYSICFSAPHRISDDRFTEEDYDHVIRTIAEKTDVRVVVLFAEKSATLRVLEAARRVGVGSRFVWLGSDSWPDRRYAGSGSGGDDDEDDDKGRDTIVLEGALAVQPLYAPLSGFDEYFTGLRLDHERNNPWFREFWRAYHGCTNDDSGEKVAAGKRVYHCRDPRLKIERRNGYKQRRFLHFVRDAVYAVAHALDDMRADVCGRGSVGLCDAMRPPDEDAFADVVGNGFGFVDGVDGPPRYSILNYQRTANGTYHWTVVGNYTLNEGGGAELRLDRERLRFRGELLHHEFPNSSCSRPQCGSNRIVVRRKEDPCCWTCQSCGLYRYKVDEQRCAECKPGTVPARGNATAGCDPIPEQFVDYSNPWAIVAMAIAIFGNQSVC</sequence>
<dbReference type="PROSITE" id="PS00980">
    <property type="entry name" value="G_PROTEIN_RECEP_F3_2"/>
    <property type="match status" value="1"/>
</dbReference>
<evidence type="ECO:0000259" key="9">
    <source>
        <dbReference type="Pfam" id="PF01094"/>
    </source>
</evidence>
<feature type="non-terminal residue" evidence="10">
    <location>
        <position position="409"/>
    </location>
</feature>
<dbReference type="OrthoDB" id="425344at2759"/>
<evidence type="ECO:0000256" key="1">
    <source>
        <dbReference type="ARBA" id="ARBA00004651"/>
    </source>
</evidence>
<keyword evidence="5" id="KW-0297">G-protein coupled receptor</keyword>
<evidence type="ECO:0000256" key="3">
    <source>
        <dbReference type="ARBA" id="ARBA00022692"/>
    </source>
</evidence>
<name>A0A6V7HCK6_9HYME</name>
<evidence type="ECO:0000256" key="2">
    <source>
        <dbReference type="ARBA" id="ARBA00022475"/>
    </source>
</evidence>
<keyword evidence="5" id="KW-0675">Receptor</keyword>
<keyword evidence="3" id="KW-0812">Transmembrane</keyword>
<gene>
    <name evidence="10" type="ORF">MHI_LOCUS782348</name>
</gene>
<dbReference type="Pfam" id="PF01094">
    <property type="entry name" value="ANF_receptor"/>
    <property type="match status" value="1"/>
</dbReference>
<comment type="subcellular location">
    <subcellularLocation>
        <location evidence="1">Cell membrane</location>
        <topology evidence="1">Multi-pass membrane protein</topology>
    </subcellularLocation>
</comment>
<evidence type="ECO:0000256" key="8">
    <source>
        <dbReference type="ARBA" id="ARBA00023224"/>
    </source>
</evidence>
<proteinExistence type="predicted"/>
<protein>
    <recommendedName>
        <fullName evidence="9">Receptor ligand binding region domain-containing protein</fullName>
    </recommendedName>
</protein>
<keyword evidence="8" id="KW-0807">Transducer</keyword>
<keyword evidence="4" id="KW-1133">Transmembrane helix</keyword>
<dbReference type="Proteomes" id="UP000752696">
    <property type="component" value="Unassembled WGS sequence"/>
</dbReference>
<dbReference type="SUPFAM" id="SSF53822">
    <property type="entry name" value="Periplasmic binding protein-like I"/>
    <property type="match status" value="1"/>
</dbReference>
<evidence type="ECO:0000256" key="4">
    <source>
        <dbReference type="ARBA" id="ARBA00022989"/>
    </source>
</evidence>
<dbReference type="EMBL" id="CAJDYZ010010572">
    <property type="protein sequence ID" value="CAD1478180.1"/>
    <property type="molecule type" value="Genomic_DNA"/>
</dbReference>
<dbReference type="GO" id="GO:0005886">
    <property type="term" value="C:plasma membrane"/>
    <property type="evidence" value="ECO:0007669"/>
    <property type="project" value="UniProtKB-SubCell"/>
</dbReference>
<dbReference type="InterPro" id="IPR028082">
    <property type="entry name" value="Peripla_BP_I"/>
</dbReference>
<dbReference type="InterPro" id="IPR001828">
    <property type="entry name" value="ANF_lig-bd_rcpt"/>
</dbReference>
<evidence type="ECO:0000256" key="7">
    <source>
        <dbReference type="ARBA" id="ARBA00023180"/>
    </source>
</evidence>
<keyword evidence="7" id="KW-0325">Glycoprotein</keyword>
<evidence type="ECO:0000256" key="5">
    <source>
        <dbReference type="ARBA" id="ARBA00023040"/>
    </source>
</evidence>
<feature type="domain" description="Receptor ligand binding region" evidence="9">
    <location>
        <begin position="2"/>
        <end position="247"/>
    </location>
</feature>
<dbReference type="InterPro" id="IPR017979">
    <property type="entry name" value="GPCR_3_CS"/>
</dbReference>
<keyword evidence="6" id="KW-0472">Membrane</keyword>
<evidence type="ECO:0000256" key="6">
    <source>
        <dbReference type="ARBA" id="ARBA00023136"/>
    </source>
</evidence>
<reference evidence="10" key="1">
    <citation type="submission" date="2020-07" db="EMBL/GenBank/DDBJ databases">
        <authorList>
            <person name="Nazaruddin N."/>
        </authorList>
    </citation>
    <scope>NUCLEOTIDE SEQUENCE</scope>
</reference>
<dbReference type="InterPro" id="IPR038550">
    <property type="entry name" value="GPCR_3_9-Cys_sf"/>
</dbReference>
<evidence type="ECO:0000313" key="10">
    <source>
        <dbReference type="EMBL" id="CAD1478180.1"/>
    </source>
</evidence>
<keyword evidence="11" id="KW-1185">Reference proteome</keyword>
<dbReference type="InterPro" id="IPR050726">
    <property type="entry name" value="mGluR"/>
</dbReference>
<accession>A0A6V7HCK6</accession>
<dbReference type="Gene3D" id="3.40.50.2300">
    <property type="match status" value="2"/>
</dbReference>